<dbReference type="PANTHER" id="PTHR30314:SF3">
    <property type="entry name" value="MITOCHONDRIAL DIVISION PROTEIN FSZA"/>
    <property type="match status" value="1"/>
</dbReference>
<keyword evidence="1" id="KW-0547">Nucleotide-binding</keyword>
<dbReference type="GO" id="GO:0003924">
    <property type="term" value="F:GTPase activity"/>
    <property type="evidence" value="ECO:0007669"/>
    <property type="project" value="InterPro"/>
</dbReference>
<dbReference type="AlphaFoldDB" id="A0A3N8QQP2"/>
<feature type="region of interest" description="Disordered" evidence="3">
    <location>
        <begin position="1"/>
        <end position="25"/>
    </location>
</feature>
<dbReference type="InterPro" id="IPR037103">
    <property type="entry name" value="Tubulin/FtsZ-like_C"/>
</dbReference>
<name>A0A3N8QQP2_9BURK</name>
<feature type="domain" description="Tubulin/FtsZ 2-layer sandwich" evidence="4">
    <location>
        <begin position="243"/>
        <end position="354"/>
    </location>
</feature>
<dbReference type="InterPro" id="IPR018316">
    <property type="entry name" value="Tubulin/FtsZ_2-layer-sand-dom"/>
</dbReference>
<dbReference type="GO" id="GO:0005737">
    <property type="term" value="C:cytoplasm"/>
    <property type="evidence" value="ECO:0007669"/>
    <property type="project" value="TreeGrafter"/>
</dbReference>
<keyword evidence="2" id="KW-0342">GTP-binding</keyword>
<evidence type="ECO:0000256" key="2">
    <source>
        <dbReference type="ARBA" id="ARBA00023134"/>
    </source>
</evidence>
<dbReference type="Gene3D" id="3.30.1330.20">
    <property type="entry name" value="Tubulin/FtsZ, C-terminal domain"/>
    <property type="match status" value="1"/>
</dbReference>
<evidence type="ECO:0000259" key="4">
    <source>
        <dbReference type="SMART" id="SM00865"/>
    </source>
</evidence>
<sequence length="355" mass="36877">MGLRSSAGGAGAFMTKRMPPQRSKYHRSNHSLFDMLTVQTDQGHVPAAIRGNRKMSATTIQKCTTTDGIQFERWPARRSIDHGHGHSPVHIVGVGEVGGGLTAGLYYQLGVDDGITFQQIAATNGALSDDGQLVAGHVPFEGASAVIVIAATGEPDALRVSAVVSAAARAAGTLVVALLAQPPMPPGNLVRTVATELARYADAVVFVPESPHPSVLHCLIDVYLMAMHGARSLSQKWRMPTGSDFLDVREAFSGATGAVIGVGEGSGPDRIKGAAQQAIDDIGSARLSMAAGLLLMVSGAATLRLREVAAAAYAVCEMTTGDAASVLAAHYDDRLGETVRVTVIAAERDECDGAS</sequence>
<evidence type="ECO:0000313" key="6">
    <source>
        <dbReference type="Proteomes" id="UP000277921"/>
    </source>
</evidence>
<gene>
    <name evidence="5" type="ORF">DF051_30210</name>
</gene>
<reference evidence="5 6" key="1">
    <citation type="submission" date="2018-08" db="EMBL/GenBank/DDBJ databases">
        <title>Comparative analysis of Burkholderia isolates from Puerto Rico.</title>
        <authorList>
            <person name="Hall C."/>
            <person name="Sahl J."/>
            <person name="Wagner D."/>
        </authorList>
    </citation>
    <scope>NUCLEOTIDE SEQUENCE [LARGE SCALE GENOMIC DNA]</scope>
    <source>
        <strain evidence="5 6">Bp9025</strain>
    </source>
</reference>
<dbReference type="PANTHER" id="PTHR30314">
    <property type="entry name" value="CELL DIVISION PROTEIN FTSZ-RELATED"/>
    <property type="match status" value="1"/>
</dbReference>
<dbReference type="InterPro" id="IPR045061">
    <property type="entry name" value="FtsZ/CetZ"/>
</dbReference>
<protein>
    <recommendedName>
        <fullName evidence="4">Tubulin/FtsZ 2-layer sandwich domain-containing protein</fullName>
    </recommendedName>
</protein>
<dbReference type="Pfam" id="PF12327">
    <property type="entry name" value="FtsZ_C"/>
    <property type="match status" value="1"/>
</dbReference>
<accession>A0A3N8QQP2</accession>
<evidence type="ECO:0000256" key="1">
    <source>
        <dbReference type="ARBA" id="ARBA00022741"/>
    </source>
</evidence>
<dbReference type="InterPro" id="IPR008280">
    <property type="entry name" value="Tub_FtsZ_C"/>
</dbReference>
<comment type="caution">
    <text evidence="5">The sequence shown here is derived from an EMBL/GenBank/DDBJ whole genome shotgun (WGS) entry which is preliminary data.</text>
</comment>
<dbReference type="GO" id="GO:0051301">
    <property type="term" value="P:cell division"/>
    <property type="evidence" value="ECO:0007669"/>
    <property type="project" value="TreeGrafter"/>
</dbReference>
<dbReference type="GO" id="GO:0032153">
    <property type="term" value="C:cell division site"/>
    <property type="evidence" value="ECO:0007669"/>
    <property type="project" value="TreeGrafter"/>
</dbReference>
<organism evidence="5 6">
    <name type="scientific">Burkholderia contaminans</name>
    <dbReference type="NCBI Taxonomy" id="488447"/>
    <lineage>
        <taxon>Bacteria</taxon>
        <taxon>Pseudomonadati</taxon>
        <taxon>Pseudomonadota</taxon>
        <taxon>Betaproteobacteria</taxon>
        <taxon>Burkholderiales</taxon>
        <taxon>Burkholderiaceae</taxon>
        <taxon>Burkholderia</taxon>
        <taxon>Burkholderia cepacia complex</taxon>
    </lineage>
</organism>
<dbReference type="GO" id="GO:0005525">
    <property type="term" value="F:GTP binding"/>
    <property type="evidence" value="ECO:0007669"/>
    <property type="project" value="UniProtKB-KW"/>
</dbReference>
<evidence type="ECO:0000256" key="3">
    <source>
        <dbReference type="SAM" id="MobiDB-lite"/>
    </source>
</evidence>
<proteinExistence type="predicted"/>
<evidence type="ECO:0000313" key="5">
    <source>
        <dbReference type="EMBL" id="RQT09519.1"/>
    </source>
</evidence>
<dbReference type="SUPFAM" id="SSF55307">
    <property type="entry name" value="Tubulin C-terminal domain-like"/>
    <property type="match status" value="1"/>
</dbReference>
<dbReference type="Proteomes" id="UP000277921">
    <property type="component" value="Unassembled WGS sequence"/>
</dbReference>
<dbReference type="EMBL" id="QTQV01000022">
    <property type="protein sequence ID" value="RQT09519.1"/>
    <property type="molecule type" value="Genomic_DNA"/>
</dbReference>
<dbReference type="InterPro" id="IPR024757">
    <property type="entry name" value="FtsZ_C"/>
</dbReference>
<dbReference type="SMART" id="SM00865">
    <property type="entry name" value="Tubulin_C"/>
    <property type="match status" value="1"/>
</dbReference>